<dbReference type="GO" id="GO:0008658">
    <property type="term" value="F:penicillin binding"/>
    <property type="evidence" value="ECO:0007669"/>
    <property type="project" value="InterPro"/>
</dbReference>
<dbReference type="InterPro" id="IPR050515">
    <property type="entry name" value="Beta-lactam/transpept"/>
</dbReference>
<feature type="transmembrane region" description="Helical" evidence="3">
    <location>
        <begin position="7"/>
        <end position="28"/>
    </location>
</feature>
<organism evidence="6 7">
    <name type="scientific">Candidatus Roizmanbacteria bacterium RIFOXYD1_FULL_38_12</name>
    <dbReference type="NCBI Taxonomy" id="1802093"/>
    <lineage>
        <taxon>Bacteria</taxon>
        <taxon>Candidatus Roizmaniibacteriota</taxon>
    </lineage>
</organism>
<dbReference type="InterPro" id="IPR012338">
    <property type="entry name" value="Beta-lactam/transpept-like"/>
</dbReference>
<proteinExistence type="predicted"/>
<comment type="caution">
    <text evidence="6">The sequence shown here is derived from an EMBL/GenBank/DDBJ whole genome shotgun (WGS) entry which is preliminary data.</text>
</comment>
<gene>
    <name evidence="6" type="ORF">A3K52_01855</name>
</gene>
<dbReference type="SUPFAM" id="SSF56519">
    <property type="entry name" value="Penicillin binding protein dimerisation domain"/>
    <property type="match status" value="1"/>
</dbReference>
<evidence type="ECO:0000313" key="6">
    <source>
        <dbReference type="EMBL" id="OGK73517.1"/>
    </source>
</evidence>
<protein>
    <recommendedName>
        <fullName evidence="8">Penicillin-binding protein transpeptidase domain-containing protein</fullName>
    </recommendedName>
</protein>
<dbReference type="GO" id="GO:0005886">
    <property type="term" value="C:plasma membrane"/>
    <property type="evidence" value="ECO:0007669"/>
    <property type="project" value="TreeGrafter"/>
</dbReference>
<evidence type="ECO:0000256" key="2">
    <source>
        <dbReference type="ARBA" id="ARBA00023136"/>
    </source>
</evidence>
<evidence type="ECO:0000259" key="4">
    <source>
        <dbReference type="Pfam" id="PF00905"/>
    </source>
</evidence>
<dbReference type="Proteomes" id="UP000177050">
    <property type="component" value="Unassembled WGS sequence"/>
</dbReference>
<dbReference type="InterPro" id="IPR036138">
    <property type="entry name" value="PBP_dimer_sf"/>
</dbReference>
<dbReference type="SUPFAM" id="SSF56601">
    <property type="entry name" value="beta-lactamase/transpeptidase-like"/>
    <property type="match status" value="1"/>
</dbReference>
<sequence length="550" mass="61957">MTKLRFLLFLFFLFYIGIIVRLFFIQVLRPSTSADYLRTRKIPPERGKILDRNNQPLVTNQTKYQLYLEPKNIDDEEILKIKLSRELQVEESSISSKLDRSKEWIALYSGITKEKHDAINALKLSGVGFNEEQSRYYPEGSSSAHLLGFVGKNQGGENIGYFGIEGFYDKDLSGFPGLIRSDRDLIDRPIFLGTQERIDPENGRDLVLTVDKTVQEIIKRRLIAGIEKYKAKEGCIIVVQPFTLEILGLSCIPDFDLEKYYSFDEGYYKNQAISSLYEPGSTFKPLVMAAGIQEGVITPNSIFNEKGKISIGEYNIKTWNDKYEGKITMTRVLEKSSNVGMVYVGEKLGNKKLLYYLKKYGFGELTGIDLQGEVPGYLRADDEWYPIDYATATFGQGLVVSPIQMIRAFSTVINGGNLMTPHVVKTLVGKMKTQKIEPQTITRVVNEEVSQQIKEMLVSTIENGETKYLKPKGYSIGGKTGTAQIAIKGHYDASKTIASFIGFSPVETPQFAILVVIKEPSTSQWGSETAAPLFFEIAKELIVYYNIAPE</sequence>
<keyword evidence="3" id="KW-0812">Transmembrane</keyword>
<feature type="domain" description="Penicillin-binding protein dimerisation" evidence="5">
    <location>
        <begin position="41"/>
        <end position="181"/>
    </location>
</feature>
<dbReference type="PANTHER" id="PTHR30627:SF1">
    <property type="entry name" value="PEPTIDOGLYCAN D,D-TRANSPEPTIDASE FTSI"/>
    <property type="match status" value="1"/>
</dbReference>
<dbReference type="InterPro" id="IPR005311">
    <property type="entry name" value="PBP_dimer"/>
</dbReference>
<accession>A0A1F7L068</accession>
<evidence type="ECO:0000259" key="5">
    <source>
        <dbReference type="Pfam" id="PF03717"/>
    </source>
</evidence>
<dbReference type="Gene3D" id="3.40.710.10">
    <property type="entry name" value="DD-peptidase/beta-lactamase superfamily"/>
    <property type="match status" value="1"/>
</dbReference>
<reference evidence="6 7" key="1">
    <citation type="journal article" date="2016" name="Nat. Commun.">
        <title>Thousands of microbial genomes shed light on interconnected biogeochemical processes in an aquifer system.</title>
        <authorList>
            <person name="Anantharaman K."/>
            <person name="Brown C.T."/>
            <person name="Hug L.A."/>
            <person name="Sharon I."/>
            <person name="Castelle C.J."/>
            <person name="Probst A.J."/>
            <person name="Thomas B.C."/>
            <person name="Singh A."/>
            <person name="Wilkins M.J."/>
            <person name="Karaoz U."/>
            <person name="Brodie E.L."/>
            <person name="Williams K.H."/>
            <person name="Hubbard S.S."/>
            <person name="Banfield J.F."/>
        </authorList>
    </citation>
    <scope>NUCLEOTIDE SEQUENCE [LARGE SCALE GENOMIC DNA]</scope>
</reference>
<dbReference type="Gene3D" id="3.90.1310.10">
    <property type="entry name" value="Penicillin-binding protein 2a (Domain 2)"/>
    <property type="match status" value="1"/>
</dbReference>
<keyword evidence="3" id="KW-1133">Transmembrane helix</keyword>
<dbReference type="Pfam" id="PF00905">
    <property type="entry name" value="Transpeptidase"/>
    <property type="match status" value="1"/>
</dbReference>
<comment type="subcellular location">
    <subcellularLocation>
        <location evidence="1">Membrane</location>
    </subcellularLocation>
</comment>
<dbReference type="PANTHER" id="PTHR30627">
    <property type="entry name" value="PEPTIDOGLYCAN D,D-TRANSPEPTIDASE"/>
    <property type="match status" value="1"/>
</dbReference>
<evidence type="ECO:0008006" key="8">
    <source>
        <dbReference type="Google" id="ProtNLM"/>
    </source>
</evidence>
<feature type="domain" description="Penicillin-binding protein transpeptidase" evidence="4">
    <location>
        <begin position="234"/>
        <end position="537"/>
    </location>
</feature>
<dbReference type="Gene3D" id="3.30.450.330">
    <property type="match status" value="1"/>
</dbReference>
<name>A0A1F7L068_9BACT</name>
<dbReference type="InterPro" id="IPR001460">
    <property type="entry name" value="PCN-bd_Tpept"/>
</dbReference>
<evidence type="ECO:0000256" key="1">
    <source>
        <dbReference type="ARBA" id="ARBA00004370"/>
    </source>
</evidence>
<dbReference type="Pfam" id="PF03717">
    <property type="entry name" value="PBP_dimer"/>
    <property type="match status" value="1"/>
</dbReference>
<dbReference type="AlphaFoldDB" id="A0A1F7L068"/>
<dbReference type="GO" id="GO:0071555">
    <property type="term" value="P:cell wall organization"/>
    <property type="evidence" value="ECO:0007669"/>
    <property type="project" value="TreeGrafter"/>
</dbReference>
<dbReference type="EMBL" id="MGBR01000001">
    <property type="protein sequence ID" value="OGK73517.1"/>
    <property type="molecule type" value="Genomic_DNA"/>
</dbReference>
<keyword evidence="2 3" id="KW-0472">Membrane</keyword>
<evidence type="ECO:0000313" key="7">
    <source>
        <dbReference type="Proteomes" id="UP000177050"/>
    </source>
</evidence>
<evidence type="ECO:0000256" key="3">
    <source>
        <dbReference type="SAM" id="Phobius"/>
    </source>
</evidence>